<evidence type="ECO:0000313" key="2">
    <source>
        <dbReference type="EMBL" id="SEE54722.1"/>
    </source>
</evidence>
<dbReference type="AlphaFoldDB" id="A0A0N0UNZ3"/>
<dbReference type="PATRIC" id="fig|1300348.6.peg.2498"/>
<sequence length="271" mass="31371">MEETTVDHKAENRFELLKELLLTDDRQEFESLRVKYLEKDQIKNEVKPVVDEQINDLKDNFPLHFGDQVTESIKVQIRESQDEVVEALYPIMGKLVKKFIVAEITKLSDNINETINKKFSLTHIIKRLFKGERTDSEDVFQEVFEPTIEEVFVIEENSGLLIGSYSRGNIADKDMVSGMLTAIKSFVEDAFSKEGQDLEDIKFETFQLSMVNFNSIYIATATSGVINREFKEDLSENINTLAEKILRDRSFLKDELRLNKLIETTLIKIED</sequence>
<reference evidence="1 3" key="1">
    <citation type="submission" date="2015-07" db="EMBL/GenBank/DDBJ databases">
        <title>Genome of Polaribacter dokdonenesis DSW-5, isolated from seawater off Dokdo in Korea.</title>
        <authorList>
            <person name="Yoon K."/>
            <person name="Song J.Y."/>
            <person name="Kim J.F."/>
        </authorList>
    </citation>
    <scope>NUCLEOTIDE SEQUENCE [LARGE SCALE GENOMIC DNA]</scope>
    <source>
        <strain evidence="1 3">DSW-5</strain>
    </source>
</reference>
<evidence type="ECO:0008006" key="5">
    <source>
        <dbReference type="Google" id="ProtNLM"/>
    </source>
</evidence>
<proteinExistence type="predicted"/>
<accession>A0A0N0UNZ3</accession>
<evidence type="ECO:0000313" key="1">
    <source>
        <dbReference type="EMBL" id="KOY52937.1"/>
    </source>
</evidence>
<dbReference type="Proteomes" id="UP000037716">
    <property type="component" value="Unassembled WGS sequence"/>
</dbReference>
<dbReference type="EMBL" id="LGBR01000001">
    <property type="protein sequence ID" value="KOY52937.1"/>
    <property type="molecule type" value="Genomic_DNA"/>
</dbReference>
<evidence type="ECO:0000313" key="4">
    <source>
        <dbReference type="Proteomes" id="UP000183071"/>
    </source>
</evidence>
<comment type="caution">
    <text evidence="1">The sequence shown here is derived from an EMBL/GenBank/DDBJ whole genome shotgun (WGS) entry which is preliminary data.</text>
</comment>
<dbReference type="OrthoDB" id="5347798at2"/>
<dbReference type="STRING" id="1300348.I602_2497"/>
<dbReference type="EMBL" id="FNUE01000002">
    <property type="protein sequence ID" value="SEE54722.1"/>
    <property type="molecule type" value="Genomic_DNA"/>
</dbReference>
<evidence type="ECO:0000313" key="3">
    <source>
        <dbReference type="Proteomes" id="UP000037716"/>
    </source>
</evidence>
<reference evidence="2 4" key="2">
    <citation type="submission" date="2016-10" db="EMBL/GenBank/DDBJ databases">
        <authorList>
            <person name="Varghese N."/>
            <person name="Submissions S."/>
        </authorList>
    </citation>
    <scope>NUCLEOTIDE SEQUENCE [LARGE SCALE GENOMIC DNA]</scope>
    <source>
        <strain evidence="2 4">DSW-5</strain>
    </source>
</reference>
<keyword evidence="4" id="KW-1185">Reference proteome</keyword>
<name>A0A0N0UNZ3_9FLAO</name>
<dbReference type="Proteomes" id="UP000183071">
    <property type="component" value="Unassembled WGS sequence"/>
</dbReference>
<dbReference type="RefSeq" id="WP_053974993.1">
    <property type="nucleotide sequence ID" value="NZ_FNUE01000002.1"/>
</dbReference>
<organism evidence="1 3">
    <name type="scientific">Polaribacter dokdonensis DSW-5</name>
    <dbReference type="NCBI Taxonomy" id="1300348"/>
    <lineage>
        <taxon>Bacteria</taxon>
        <taxon>Pseudomonadati</taxon>
        <taxon>Bacteroidota</taxon>
        <taxon>Flavobacteriia</taxon>
        <taxon>Flavobacteriales</taxon>
        <taxon>Flavobacteriaceae</taxon>
    </lineage>
</organism>
<gene>
    <name evidence="1" type="ORF">I602_2497</name>
    <name evidence="2" type="ORF">SAMN05444353_2271</name>
</gene>
<protein>
    <recommendedName>
        <fullName evidence="5">Cell envelope biogenesis protein OmpA</fullName>
    </recommendedName>
</protein>